<dbReference type="FunFam" id="1.10.287.130:FF:000001">
    <property type="entry name" value="Two-component sensor histidine kinase"/>
    <property type="match status" value="1"/>
</dbReference>
<dbReference type="InterPro" id="IPR003594">
    <property type="entry name" value="HATPase_dom"/>
</dbReference>
<dbReference type="CDD" id="cd00082">
    <property type="entry name" value="HisKA"/>
    <property type="match status" value="1"/>
</dbReference>
<dbReference type="Pfam" id="PF00512">
    <property type="entry name" value="HisKA"/>
    <property type="match status" value="1"/>
</dbReference>
<dbReference type="Gene3D" id="1.10.287.130">
    <property type="match status" value="1"/>
</dbReference>
<comment type="cofactor">
    <cofactor evidence="2">
        <name>a divalent metal cation</name>
        <dbReference type="ChEBI" id="CHEBI:60240"/>
    </cofactor>
</comment>
<dbReference type="Proteomes" id="UP000680865">
    <property type="component" value="Unassembled WGS sequence"/>
</dbReference>
<dbReference type="PRINTS" id="PR00344">
    <property type="entry name" value="BCTRLSENSOR"/>
</dbReference>
<keyword evidence="10" id="KW-0902">Two-component regulatory system</keyword>
<dbReference type="GO" id="GO:0005886">
    <property type="term" value="C:plasma membrane"/>
    <property type="evidence" value="ECO:0007669"/>
    <property type="project" value="UniProtKB-SubCell"/>
</dbReference>
<keyword evidence="6" id="KW-0808">Transferase</keyword>
<evidence type="ECO:0000259" key="13">
    <source>
        <dbReference type="PROSITE" id="PS50109"/>
    </source>
</evidence>
<dbReference type="InterPro" id="IPR003018">
    <property type="entry name" value="GAF"/>
</dbReference>
<dbReference type="Pfam" id="PF01590">
    <property type="entry name" value="GAF"/>
    <property type="match status" value="1"/>
</dbReference>
<dbReference type="InterPro" id="IPR029016">
    <property type="entry name" value="GAF-like_dom_sf"/>
</dbReference>
<keyword evidence="8" id="KW-0418">Kinase</keyword>
<dbReference type="SMART" id="SM00388">
    <property type="entry name" value="HisKA"/>
    <property type="match status" value="1"/>
</dbReference>
<evidence type="ECO:0000256" key="3">
    <source>
        <dbReference type="ARBA" id="ARBA00004236"/>
    </source>
</evidence>
<evidence type="ECO:0000256" key="7">
    <source>
        <dbReference type="ARBA" id="ARBA00022692"/>
    </source>
</evidence>
<keyword evidence="9 12" id="KW-1133">Transmembrane helix</keyword>
<dbReference type="InterPro" id="IPR003661">
    <property type="entry name" value="HisK_dim/P_dom"/>
</dbReference>
<comment type="caution">
    <text evidence="15">The sequence shown here is derived from an EMBL/GenBank/DDBJ whole genome shotgun (WGS) entry which is preliminary data.</text>
</comment>
<comment type="catalytic activity">
    <reaction evidence="1">
        <text>ATP + protein L-histidine = ADP + protein N-phospho-L-histidine.</text>
        <dbReference type="EC" id="2.7.13.3"/>
    </reaction>
</comment>
<dbReference type="SUPFAM" id="SSF55874">
    <property type="entry name" value="ATPase domain of HSP90 chaperone/DNA topoisomerase II/histidine kinase"/>
    <property type="match status" value="1"/>
</dbReference>
<protein>
    <recommendedName>
        <fullName evidence="4">histidine kinase</fullName>
        <ecNumber evidence="4">2.7.13.3</ecNumber>
    </recommendedName>
</protein>
<evidence type="ECO:0000256" key="6">
    <source>
        <dbReference type="ARBA" id="ARBA00022679"/>
    </source>
</evidence>
<keyword evidence="7 12" id="KW-0812">Transmembrane</keyword>
<evidence type="ECO:0000313" key="16">
    <source>
        <dbReference type="Proteomes" id="UP000680865"/>
    </source>
</evidence>
<comment type="subcellular location">
    <subcellularLocation>
        <location evidence="3">Cell membrane</location>
    </subcellularLocation>
</comment>
<evidence type="ECO:0000259" key="14">
    <source>
        <dbReference type="PROSITE" id="PS50885"/>
    </source>
</evidence>
<evidence type="ECO:0000256" key="2">
    <source>
        <dbReference type="ARBA" id="ARBA00001968"/>
    </source>
</evidence>
<keyword evidence="5" id="KW-0597">Phosphoprotein</keyword>
<evidence type="ECO:0000256" key="10">
    <source>
        <dbReference type="ARBA" id="ARBA00023012"/>
    </source>
</evidence>
<dbReference type="InterPro" id="IPR005467">
    <property type="entry name" value="His_kinase_dom"/>
</dbReference>
<dbReference type="Gene3D" id="3.30.565.10">
    <property type="entry name" value="Histidine kinase-like ATPase, C-terminal domain"/>
    <property type="match status" value="1"/>
</dbReference>
<dbReference type="InterPro" id="IPR004358">
    <property type="entry name" value="Sig_transdc_His_kin-like_C"/>
</dbReference>
<dbReference type="InterPro" id="IPR003660">
    <property type="entry name" value="HAMP_dom"/>
</dbReference>
<reference evidence="15" key="1">
    <citation type="submission" date="2021-03" db="EMBL/GenBank/DDBJ databases">
        <title>Whole genome shotgun sequence of Actinoplanes consettensis NBRC 14913.</title>
        <authorList>
            <person name="Komaki H."/>
            <person name="Tamura T."/>
        </authorList>
    </citation>
    <scope>NUCLEOTIDE SEQUENCE</scope>
    <source>
        <strain evidence="15">NBRC 14913</strain>
    </source>
</reference>
<dbReference type="PROSITE" id="PS50109">
    <property type="entry name" value="HIS_KIN"/>
    <property type="match status" value="1"/>
</dbReference>
<organism evidence="15 16">
    <name type="scientific">Winogradskya consettensis</name>
    <dbReference type="NCBI Taxonomy" id="113560"/>
    <lineage>
        <taxon>Bacteria</taxon>
        <taxon>Bacillati</taxon>
        <taxon>Actinomycetota</taxon>
        <taxon>Actinomycetes</taxon>
        <taxon>Micromonosporales</taxon>
        <taxon>Micromonosporaceae</taxon>
        <taxon>Winogradskya</taxon>
    </lineage>
</organism>
<dbReference type="RefSeq" id="WP_213000972.1">
    <property type="nucleotide sequence ID" value="NZ_BAAATW010000017.1"/>
</dbReference>
<dbReference type="SUPFAM" id="SSF55781">
    <property type="entry name" value="GAF domain-like"/>
    <property type="match status" value="1"/>
</dbReference>
<proteinExistence type="predicted"/>
<dbReference type="SMART" id="SM00387">
    <property type="entry name" value="HATPase_c"/>
    <property type="match status" value="1"/>
</dbReference>
<gene>
    <name evidence="15" type="ORF">Aco04nite_64610</name>
</gene>
<dbReference type="InterPro" id="IPR036097">
    <property type="entry name" value="HisK_dim/P_sf"/>
</dbReference>
<evidence type="ECO:0000313" key="15">
    <source>
        <dbReference type="EMBL" id="GIM79257.1"/>
    </source>
</evidence>
<evidence type="ECO:0000256" key="4">
    <source>
        <dbReference type="ARBA" id="ARBA00012438"/>
    </source>
</evidence>
<keyword evidence="16" id="KW-1185">Reference proteome</keyword>
<dbReference type="PANTHER" id="PTHR43711">
    <property type="entry name" value="TWO-COMPONENT HISTIDINE KINASE"/>
    <property type="match status" value="1"/>
</dbReference>
<dbReference type="Pfam" id="PF00672">
    <property type="entry name" value="HAMP"/>
    <property type="match status" value="1"/>
</dbReference>
<evidence type="ECO:0000256" key="1">
    <source>
        <dbReference type="ARBA" id="ARBA00000085"/>
    </source>
</evidence>
<dbReference type="InterPro" id="IPR050736">
    <property type="entry name" value="Sensor_HK_Regulatory"/>
</dbReference>
<dbReference type="GO" id="GO:0005509">
    <property type="term" value="F:calcium ion binding"/>
    <property type="evidence" value="ECO:0007669"/>
    <property type="project" value="UniProtKB-ARBA"/>
</dbReference>
<dbReference type="PANTHER" id="PTHR43711:SF31">
    <property type="entry name" value="HISTIDINE KINASE"/>
    <property type="match status" value="1"/>
</dbReference>
<feature type="transmembrane region" description="Helical" evidence="12">
    <location>
        <begin position="178"/>
        <end position="200"/>
    </location>
</feature>
<dbReference type="GO" id="GO:0000155">
    <property type="term" value="F:phosphorelay sensor kinase activity"/>
    <property type="evidence" value="ECO:0007669"/>
    <property type="project" value="InterPro"/>
</dbReference>
<name>A0A919VXD3_9ACTN</name>
<dbReference type="Gene3D" id="3.30.450.40">
    <property type="match status" value="1"/>
</dbReference>
<dbReference type="SMART" id="SM00304">
    <property type="entry name" value="HAMP"/>
    <property type="match status" value="1"/>
</dbReference>
<evidence type="ECO:0000256" key="12">
    <source>
        <dbReference type="SAM" id="Phobius"/>
    </source>
</evidence>
<evidence type="ECO:0000256" key="5">
    <source>
        <dbReference type="ARBA" id="ARBA00022553"/>
    </source>
</evidence>
<accession>A0A919VXD3</accession>
<dbReference type="FunFam" id="3.30.565.10:FF:000006">
    <property type="entry name" value="Sensor histidine kinase WalK"/>
    <property type="match status" value="1"/>
</dbReference>
<evidence type="ECO:0000256" key="9">
    <source>
        <dbReference type="ARBA" id="ARBA00022989"/>
    </source>
</evidence>
<sequence>MRPSRSVGRLLTGVFGVLVLLIVCSGVAETTALVMQHRVVRELSAYVQPLELANAELRSVLGDAQRGLRGYLLTGDSQLLDSYQVARTAYTTSGRALTGLARADERASINDQLDRADVWWQHAEQQRLAVPRSDTAAAYVSQGRPLFEAFAAENAQFDAALAVRAANLQKRSSRLSTVTTAVVVALTLLAAVTAVLAAIVTTRRITLPLAGVVAVIDRRRAGVLNSRADATVGPTEIRAVAQAVNELAEEADRTRVAEAAVARQRGEVRALGYRIRAHLKVEDAVREALDGLGTTIGAEHVLLRMAPGQTGLPPVASLHDEHAHGVLKELAETDATWLRTGDVWVTNDPAPAGEVEPPEAERRAWAAAGDGPVLTVAVSGGDECLGALTLIRDTGPDWTPVEVRLTEVVAADLGRGVHLARLYEREQHLVARLQELDNAKTDFMSTVSHELRTPLTSIAGYVELLLDADAGEVDPPQRRMLDVIARNTRRLRELIEDMLTLSKIETGSFKTARRPVDLVALAEQALSAIGPAADKGEVRLEPELDGPQELTADPEQLERVLMNLLTNAVKFTPAGGTVTLRVHRVEGEVNLVVADTGIGIPPPEQEALFTRFFRATNAIHQAIPGTGLGLAIVRTIVDNHSGRISVESTEGVGTTVTIRLPTR</sequence>
<dbReference type="SMART" id="SM00065">
    <property type="entry name" value="GAF"/>
    <property type="match status" value="1"/>
</dbReference>
<feature type="domain" description="HAMP" evidence="14">
    <location>
        <begin position="203"/>
        <end position="256"/>
    </location>
</feature>
<dbReference type="InterPro" id="IPR007891">
    <property type="entry name" value="CHASE3"/>
</dbReference>
<dbReference type="Gene3D" id="6.10.340.10">
    <property type="match status" value="1"/>
</dbReference>
<dbReference type="Pfam" id="PF05227">
    <property type="entry name" value="CHASE3"/>
    <property type="match status" value="1"/>
</dbReference>
<dbReference type="InterPro" id="IPR036890">
    <property type="entry name" value="HATPase_C_sf"/>
</dbReference>
<keyword evidence="11 12" id="KW-0472">Membrane</keyword>
<dbReference type="EC" id="2.7.13.3" evidence="4"/>
<feature type="domain" description="Histidine kinase" evidence="13">
    <location>
        <begin position="446"/>
        <end position="663"/>
    </location>
</feature>
<dbReference type="AlphaFoldDB" id="A0A919VXD3"/>
<evidence type="ECO:0000256" key="8">
    <source>
        <dbReference type="ARBA" id="ARBA00022777"/>
    </source>
</evidence>
<dbReference type="EMBL" id="BOQP01000036">
    <property type="protein sequence ID" value="GIM79257.1"/>
    <property type="molecule type" value="Genomic_DNA"/>
</dbReference>
<dbReference type="Pfam" id="PF02518">
    <property type="entry name" value="HATPase_c"/>
    <property type="match status" value="1"/>
</dbReference>
<dbReference type="SUPFAM" id="SSF47384">
    <property type="entry name" value="Homodimeric domain of signal transducing histidine kinase"/>
    <property type="match status" value="1"/>
</dbReference>
<evidence type="ECO:0000256" key="11">
    <source>
        <dbReference type="ARBA" id="ARBA00023136"/>
    </source>
</evidence>
<dbReference type="PROSITE" id="PS50885">
    <property type="entry name" value="HAMP"/>
    <property type="match status" value="1"/>
</dbReference>